<dbReference type="Gene3D" id="1.10.510.10">
    <property type="entry name" value="Transferase(Phosphotransferase) domain 1"/>
    <property type="match status" value="1"/>
</dbReference>
<dbReference type="PANTHER" id="PTHR48007">
    <property type="entry name" value="LEUCINE-RICH REPEAT RECEPTOR-LIKE PROTEIN KINASE PXC1"/>
    <property type="match status" value="1"/>
</dbReference>
<dbReference type="InterPro" id="IPR032675">
    <property type="entry name" value="LRR_dom_sf"/>
</dbReference>
<dbReference type="InterPro" id="IPR013210">
    <property type="entry name" value="LRR_N_plant-typ"/>
</dbReference>
<keyword evidence="11" id="KW-0067">ATP-binding</keyword>
<dbReference type="SUPFAM" id="SSF52058">
    <property type="entry name" value="L domain-like"/>
    <property type="match status" value="1"/>
</dbReference>
<dbReference type="PANTHER" id="PTHR48007:SF86">
    <property type="entry name" value="(WILD MALAYSIAN BANANA) HYPOTHETICAL PROTEIN"/>
    <property type="match status" value="1"/>
</dbReference>
<dbReference type="AlphaFoldDB" id="A0AAV2F3N3"/>
<comment type="similarity">
    <text evidence="10">Belongs to the polygalacturonase-inhibiting protein family.</text>
</comment>
<keyword evidence="8 12" id="KW-1133">Transmembrane helix</keyword>
<organism evidence="15 16">
    <name type="scientific">Linum trigynum</name>
    <dbReference type="NCBI Taxonomy" id="586398"/>
    <lineage>
        <taxon>Eukaryota</taxon>
        <taxon>Viridiplantae</taxon>
        <taxon>Streptophyta</taxon>
        <taxon>Embryophyta</taxon>
        <taxon>Tracheophyta</taxon>
        <taxon>Spermatophyta</taxon>
        <taxon>Magnoliopsida</taxon>
        <taxon>eudicotyledons</taxon>
        <taxon>Gunneridae</taxon>
        <taxon>Pentapetalae</taxon>
        <taxon>rosids</taxon>
        <taxon>fabids</taxon>
        <taxon>Malpighiales</taxon>
        <taxon>Linaceae</taxon>
        <taxon>Linum</taxon>
    </lineage>
</organism>
<dbReference type="EMBL" id="OZ034819">
    <property type="protein sequence ID" value="CAL1392820.1"/>
    <property type="molecule type" value="Genomic_DNA"/>
</dbReference>
<dbReference type="InterPro" id="IPR000719">
    <property type="entry name" value="Prot_kinase_dom"/>
</dbReference>
<dbReference type="PROSITE" id="PS50011">
    <property type="entry name" value="PROTEIN_KINASE_DOM"/>
    <property type="match status" value="1"/>
</dbReference>
<evidence type="ECO:0000256" key="7">
    <source>
        <dbReference type="ARBA" id="ARBA00022737"/>
    </source>
</evidence>
<gene>
    <name evidence="15" type="ORF">LTRI10_LOCUS33437</name>
</gene>
<keyword evidence="5 12" id="KW-0812">Transmembrane</keyword>
<evidence type="ECO:0000256" key="10">
    <source>
        <dbReference type="ARBA" id="ARBA00038043"/>
    </source>
</evidence>
<evidence type="ECO:0000256" key="2">
    <source>
        <dbReference type="ARBA" id="ARBA00004370"/>
    </source>
</evidence>
<dbReference type="Proteomes" id="UP001497516">
    <property type="component" value="Chromosome 6"/>
</dbReference>
<dbReference type="InterPro" id="IPR017441">
    <property type="entry name" value="Protein_kinase_ATP_BS"/>
</dbReference>
<feature type="domain" description="Protein kinase" evidence="14">
    <location>
        <begin position="323"/>
        <end position="577"/>
    </location>
</feature>
<sequence length="612" mass="67288">MASRVIIATTILLCFLLHLLPHFPVHATTISGSNSSSSNDAGHRDIDCLKSIKSSIALDPLGRLTSWDFANDTNAGLCKFPGIDCWHASDNKVLGIHLPNLGLAGEFPRGIENCDSITSLNLSGNQLSGQIPSDIATMLPFLTILDLSNNNLSGEIPASLFNCSYLNVVRLDKNRLTGRIPDGIHQLDRLRNFSVSHNLLSGRIPAFERMQGIWAAGSFVNNSGLCGVPLDPCSPSPGPTKASQFLGFFRNGFIVGFAAVELSVLIYVYWFYIRNSRGKNKVGVGICRPVADYGRGRNVKISVLETLVTRMSFKELCAATSNFSAENIIGSGTTGIIYRAMLANGWFLAVKRLHHPTVEQHFNNPHYFISEVMTLGRWRHQNLLPILGFCIHNSEKLLVYKYMCNGTLRDWLLGGNDRDLKCLDWPVRFKIAVGLARGLAWLHHCCSVQIFHLDLTSRCVLLDQGFEPKLSNFGRAMFVNPNDHDDRSGNLVLGKGFLELGFAKKDVHSFGVVVLELIGGREVSVGESFGDQIDECVAGKGYDGEIVQVMRVAKDCVQPMVDKRPTMLQVVQRLTQIEQGCCGCGTDVQGYEPVVVPSVVIEMGQAIGSKYR</sequence>
<dbReference type="GO" id="GO:0016020">
    <property type="term" value="C:membrane"/>
    <property type="evidence" value="ECO:0007669"/>
    <property type="project" value="UniProtKB-SubCell"/>
</dbReference>
<dbReference type="Gene3D" id="3.30.200.20">
    <property type="entry name" value="Phosphorylase Kinase, domain 1"/>
    <property type="match status" value="1"/>
</dbReference>
<feature type="chain" id="PRO_5043909476" description="Protein kinase domain-containing protein" evidence="13">
    <location>
        <begin position="28"/>
        <end position="612"/>
    </location>
</feature>
<keyword evidence="4" id="KW-0433">Leucine-rich repeat</keyword>
<dbReference type="InterPro" id="IPR001611">
    <property type="entry name" value="Leu-rich_rpt"/>
</dbReference>
<feature type="transmembrane region" description="Helical" evidence="12">
    <location>
        <begin position="253"/>
        <end position="272"/>
    </location>
</feature>
<evidence type="ECO:0000256" key="5">
    <source>
        <dbReference type="ARBA" id="ARBA00022692"/>
    </source>
</evidence>
<evidence type="ECO:0000259" key="14">
    <source>
        <dbReference type="PROSITE" id="PS50011"/>
    </source>
</evidence>
<evidence type="ECO:0000313" key="15">
    <source>
        <dbReference type="EMBL" id="CAL1392820.1"/>
    </source>
</evidence>
<dbReference type="Pfam" id="PF08263">
    <property type="entry name" value="LRRNT_2"/>
    <property type="match status" value="1"/>
</dbReference>
<keyword evidence="16" id="KW-1185">Reference proteome</keyword>
<dbReference type="Gene3D" id="3.80.10.10">
    <property type="entry name" value="Ribonuclease Inhibitor"/>
    <property type="match status" value="1"/>
</dbReference>
<evidence type="ECO:0000256" key="13">
    <source>
        <dbReference type="SAM" id="SignalP"/>
    </source>
</evidence>
<evidence type="ECO:0000256" key="4">
    <source>
        <dbReference type="ARBA" id="ARBA00022614"/>
    </source>
</evidence>
<dbReference type="PROSITE" id="PS00107">
    <property type="entry name" value="PROTEIN_KINASE_ATP"/>
    <property type="match status" value="1"/>
</dbReference>
<dbReference type="GO" id="GO:0005524">
    <property type="term" value="F:ATP binding"/>
    <property type="evidence" value="ECO:0007669"/>
    <property type="project" value="UniProtKB-UniRule"/>
</dbReference>
<keyword evidence="7" id="KW-0677">Repeat</keyword>
<dbReference type="SUPFAM" id="SSF56112">
    <property type="entry name" value="Protein kinase-like (PK-like)"/>
    <property type="match status" value="1"/>
</dbReference>
<name>A0AAV2F3N3_9ROSI</name>
<evidence type="ECO:0000313" key="16">
    <source>
        <dbReference type="Proteomes" id="UP001497516"/>
    </source>
</evidence>
<proteinExistence type="inferred from homology"/>
<accession>A0AAV2F3N3</accession>
<keyword evidence="9 12" id="KW-0472">Membrane</keyword>
<evidence type="ECO:0000256" key="9">
    <source>
        <dbReference type="ARBA" id="ARBA00023136"/>
    </source>
</evidence>
<keyword evidence="3" id="KW-0964">Secreted</keyword>
<dbReference type="Pfam" id="PF00560">
    <property type="entry name" value="LRR_1"/>
    <property type="match status" value="2"/>
</dbReference>
<keyword evidence="3" id="KW-0134">Cell wall</keyword>
<comment type="subcellular location">
    <subcellularLocation>
        <location evidence="2">Membrane</location>
    </subcellularLocation>
    <subcellularLocation>
        <location evidence="1">Secreted</location>
        <location evidence="1">Cell wall</location>
    </subcellularLocation>
</comment>
<dbReference type="InterPro" id="IPR001245">
    <property type="entry name" value="Ser-Thr/Tyr_kinase_cat_dom"/>
</dbReference>
<feature type="signal peptide" evidence="13">
    <location>
        <begin position="1"/>
        <end position="27"/>
    </location>
</feature>
<keyword evidence="6 13" id="KW-0732">Signal</keyword>
<evidence type="ECO:0000256" key="8">
    <source>
        <dbReference type="ARBA" id="ARBA00022989"/>
    </source>
</evidence>
<dbReference type="InterPro" id="IPR046959">
    <property type="entry name" value="PRK1-6/SRF4-like"/>
</dbReference>
<keyword evidence="11" id="KW-0547">Nucleotide-binding</keyword>
<feature type="binding site" evidence="11">
    <location>
        <position position="351"/>
    </location>
    <ligand>
        <name>ATP</name>
        <dbReference type="ChEBI" id="CHEBI:30616"/>
    </ligand>
</feature>
<evidence type="ECO:0000256" key="11">
    <source>
        <dbReference type="PROSITE-ProRule" id="PRU10141"/>
    </source>
</evidence>
<dbReference type="GO" id="GO:0004672">
    <property type="term" value="F:protein kinase activity"/>
    <property type="evidence" value="ECO:0007669"/>
    <property type="project" value="InterPro"/>
</dbReference>
<dbReference type="Pfam" id="PF07714">
    <property type="entry name" value="PK_Tyr_Ser-Thr"/>
    <property type="match status" value="1"/>
</dbReference>
<dbReference type="FunFam" id="3.80.10.10:FF:000400">
    <property type="entry name" value="Nuclear pore complex protein NUP107"/>
    <property type="match status" value="1"/>
</dbReference>
<evidence type="ECO:0000256" key="1">
    <source>
        <dbReference type="ARBA" id="ARBA00004191"/>
    </source>
</evidence>
<evidence type="ECO:0000256" key="12">
    <source>
        <dbReference type="SAM" id="Phobius"/>
    </source>
</evidence>
<evidence type="ECO:0000256" key="6">
    <source>
        <dbReference type="ARBA" id="ARBA00022729"/>
    </source>
</evidence>
<evidence type="ECO:0000256" key="3">
    <source>
        <dbReference type="ARBA" id="ARBA00022512"/>
    </source>
</evidence>
<dbReference type="InterPro" id="IPR011009">
    <property type="entry name" value="Kinase-like_dom_sf"/>
</dbReference>
<reference evidence="15 16" key="1">
    <citation type="submission" date="2024-04" db="EMBL/GenBank/DDBJ databases">
        <authorList>
            <person name="Fracassetti M."/>
        </authorList>
    </citation>
    <scope>NUCLEOTIDE SEQUENCE [LARGE SCALE GENOMIC DNA]</scope>
</reference>
<protein>
    <recommendedName>
        <fullName evidence="14">Protein kinase domain-containing protein</fullName>
    </recommendedName>
</protein>